<feature type="domain" description="Transglycosylase SLT" evidence="5">
    <location>
        <begin position="412"/>
        <end position="519"/>
    </location>
</feature>
<dbReference type="SUPFAM" id="SSF48435">
    <property type="entry name" value="Bacterial muramidases"/>
    <property type="match status" value="1"/>
</dbReference>
<dbReference type="InterPro" id="IPR008258">
    <property type="entry name" value="Transglycosylase_SLT_dom_1"/>
</dbReference>
<reference evidence="6 7" key="1">
    <citation type="submission" date="2017-09" db="EMBL/GenBank/DDBJ databases">
        <title>The Catabolism of 3,6-Dichlorosalicylic acid is Initiated by the Cytochrome P450 Monooxygenase DsmABC in Rhizorhabdus dicambivorans Ndbn-20.</title>
        <authorList>
            <person name="Na L."/>
        </authorList>
    </citation>
    <scope>NUCLEOTIDE SEQUENCE [LARGE SCALE GENOMIC DNA]</scope>
    <source>
        <strain evidence="6 7">Ndbn-20m</strain>
    </source>
</reference>
<evidence type="ECO:0000313" key="7">
    <source>
        <dbReference type="Proteomes" id="UP000218934"/>
    </source>
</evidence>
<comment type="similarity">
    <text evidence="2">Belongs to the virb1 family.</text>
</comment>
<comment type="similarity">
    <text evidence="1">Belongs to the transglycosylase Slt family.</text>
</comment>
<accession>A0A2A4FYA9</accession>
<name>A0A2A4FYA9_9SPHN</name>
<evidence type="ECO:0000259" key="5">
    <source>
        <dbReference type="Pfam" id="PF01464"/>
    </source>
</evidence>
<evidence type="ECO:0000256" key="1">
    <source>
        <dbReference type="ARBA" id="ARBA00007734"/>
    </source>
</evidence>
<evidence type="ECO:0000313" key="6">
    <source>
        <dbReference type="EMBL" id="PCE42688.1"/>
    </source>
</evidence>
<dbReference type="Pfam" id="PF01464">
    <property type="entry name" value="SLT"/>
    <property type="match status" value="1"/>
</dbReference>
<feature type="signal peptide" evidence="4">
    <location>
        <begin position="1"/>
        <end position="21"/>
    </location>
</feature>
<dbReference type="CDD" id="cd13401">
    <property type="entry name" value="Slt70-like"/>
    <property type="match status" value="1"/>
</dbReference>
<keyword evidence="7" id="KW-1185">Reference proteome</keyword>
<dbReference type="AlphaFoldDB" id="A0A2A4FYA9"/>
<organism evidence="6 7">
    <name type="scientific">Rhizorhabdus dicambivorans</name>
    <dbReference type="NCBI Taxonomy" id="1850238"/>
    <lineage>
        <taxon>Bacteria</taxon>
        <taxon>Pseudomonadati</taxon>
        <taxon>Pseudomonadota</taxon>
        <taxon>Alphaproteobacteria</taxon>
        <taxon>Sphingomonadales</taxon>
        <taxon>Sphingomonadaceae</taxon>
        <taxon>Rhizorhabdus</taxon>
    </lineage>
</organism>
<keyword evidence="3 4" id="KW-0732">Signal</keyword>
<dbReference type="EMBL" id="NWUF01000007">
    <property type="protein sequence ID" value="PCE42688.1"/>
    <property type="molecule type" value="Genomic_DNA"/>
</dbReference>
<dbReference type="Proteomes" id="UP000218934">
    <property type="component" value="Unassembled WGS sequence"/>
</dbReference>
<evidence type="ECO:0000256" key="4">
    <source>
        <dbReference type="SAM" id="SignalP"/>
    </source>
</evidence>
<comment type="caution">
    <text evidence="6">The sequence shown here is derived from an EMBL/GenBank/DDBJ whole genome shotgun (WGS) entry which is preliminary data.</text>
</comment>
<evidence type="ECO:0000256" key="2">
    <source>
        <dbReference type="ARBA" id="ARBA00009387"/>
    </source>
</evidence>
<gene>
    <name evidence="6" type="ORF">COO09_09430</name>
</gene>
<dbReference type="Gene3D" id="1.25.20.10">
    <property type="entry name" value="Bacterial muramidases"/>
    <property type="match status" value="2"/>
</dbReference>
<dbReference type="InterPro" id="IPR023346">
    <property type="entry name" value="Lysozyme-like_dom_sf"/>
</dbReference>
<dbReference type="PANTHER" id="PTHR37423:SF5">
    <property type="entry name" value="SOLUBLE LYTIC MUREIN TRANSGLYCOSYLASE"/>
    <property type="match status" value="1"/>
</dbReference>
<dbReference type="GO" id="GO:0004553">
    <property type="term" value="F:hydrolase activity, hydrolyzing O-glycosyl compounds"/>
    <property type="evidence" value="ECO:0007669"/>
    <property type="project" value="InterPro"/>
</dbReference>
<dbReference type="Gene3D" id="1.10.530.10">
    <property type="match status" value="1"/>
</dbReference>
<dbReference type="GO" id="GO:0042597">
    <property type="term" value="C:periplasmic space"/>
    <property type="evidence" value="ECO:0007669"/>
    <property type="project" value="InterPro"/>
</dbReference>
<protein>
    <submittedName>
        <fullName evidence="6">Lytic transglycosylase</fullName>
    </submittedName>
</protein>
<dbReference type="PANTHER" id="PTHR37423">
    <property type="entry name" value="SOLUBLE LYTIC MUREIN TRANSGLYCOSYLASE-RELATED"/>
    <property type="match status" value="1"/>
</dbReference>
<evidence type="ECO:0000256" key="3">
    <source>
        <dbReference type="ARBA" id="ARBA00022729"/>
    </source>
</evidence>
<proteinExistence type="inferred from homology"/>
<dbReference type="KEGG" id="rdi:CMV14_06650"/>
<feature type="chain" id="PRO_5012178425" evidence="4">
    <location>
        <begin position="22"/>
        <end position="591"/>
    </location>
</feature>
<dbReference type="OrthoDB" id="9815002at2"/>
<sequence length="591" mass="61965">MLRPLLLAGAIAAALPSMASAQNAVLVPAAAAGLAAAAQPLPITSGLTADQRSRYRAIFAAIRANDWATAQAGIAALPGGPLTDVASAELILAKGSPKASDESLTALLGTAPDLPQAGEVAAIASRRGLATPLLPATRGLVRIAGPSKRQSARSLRNDRAAAALSQVVTSLLRCDRPSEAEALVTAGLADLSPEAQAEWLQRTAWAYYLSGDDANARRVADRARTGLGDWAVQASWVSGLAAWRQKDCAAAGTAFEEVSTRARDPEMIAAGLYWTSRADMACAHPERVEPRLRSAARMKESFYGMVAQAALGLSDDAGGSLKLTANDWSAIGAIANVRRATALAEIGETELADAMLRYQARIGLARDHESLIHLAARLDLPSTQIWLAQNGPSGAQLSAAARYPVPAWTPASGWRVDKALVFAHALQESQFKTNAVSSAGARGVMQLMPGTAQMVARHLGRTLDAGALSQPATSIELGQAYLRELADSSGTGGLLPKVIAAYNAGPTSVANWNARGRNLADPLLFIESIPFTETRAYVAIVLRNYWMYQRHTGAKAPSLMAISQGLWPRFPGLPGRDAVRLTSLGATAAVD</sequence>
<dbReference type="InterPro" id="IPR008939">
    <property type="entry name" value="Lytic_TGlycosylase_superhlx_U"/>
</dbReference>
<dbReference type="SUPFAM" id="SSF53955">
    <property type="entry name" value="Lysozyme-like"/>
    <property type="match status" value="1"/>
</dbReference>